<accession>A0A0D2ALB9</accession>
<dbReference type="HOGENOM" id="CLU_030571_1_1_1"/>
<dbReference type="STRING" id="253628.A0A0D2ALB9"/>
<reference evidence="7 8" key="1">
    <citation type="submission" date="2015-01" db="EMBL/GenBank/DDBJ databases">
        <title>The Genome Sequence of Ochroconis gallopava CBS43764.</title>
        <authorList>
            <consortium name="The Broad Institute Genomics Platform"/>
            <person name="Cuomo C."/>
            <person name="de Hoog S."/>
            <person name="Gorbushina A."/>
            <person name="Stielow B."/>
            <person name="Teixiera M."/>
            <person name="Abouelleil A."/>
            <person name="Chapman S.B."/>
            <person name="Priest M."/>
            <person name="Young S.K."/>
            <person name="Wortman J."/>
            <person name="Nusbaum C."/>
            <person name="Birren B."/>
        </authorList>
    </citation>
    <scope>NUCLEOTIDE SEQUENCE [LARGE SCALE GENOMIC DNA]</scope>
    <source>
        <strain evidence="7 8">CBS 43764</strain>
    </source>
</reference>
<comment type="cofactor">
    <cofactor evidence="1">
        <name>Zn(2+)</name>
        <dbReference type="ChEBI" id="CHEBI:29105"/>
    </cofactor>
</comment>
<evidence type="ECO:0000259" key="6">
    <source>
        <dbReference type="SMART" id="SM00849"/>
    </source>
</evidence>
<dbReference type="GeneID" id="27316509"/>
<evidence type="ECO:0000313" key="8">
    <source>
        <dbReference type="Proteomes" id="UP000053259"/>
    </source>
</evidence>
<dbReference type="CDD" id="cd07730">
    <property type="entry name" value="metallo-hydrolase-like_MBL-fold"/>
    <property type="match status" value="1"/>
</dbReference>
<evidence type="ECO:0000256" key="1">
    <source>
        <dbReference type="ARBA" id="ARBA00001947"/>
    </source>
</evidence>
<dbReference type="PANTHER" id="PTHR42978">
    <property type="entry name" value="QUORUM-QUENCHING LACTONASE YTNP-RELATED-RELATED"/>
    <property type="match status" value="1"/>
</dbReference>
<proteinExistence type="inferred from homology"/>
<dbReference type="PANTHER" id="PTHR42978:SF2">
    <property type="entry name" value="102 KBASES UNSTABLE REGION: FROM 1 TO 119443"/>
    <property type="match status" value="1"/>
</dbReference>
<evidence type="ECO:0000256" key="5">
    <source>
        <dbReference type="ARBA" id="ARBA00022833"/>
    </source>
</evidence>
<dbReference type="Proteomes" id="UP000053259">
    <property type="component" value="Unassembled WGS sequence"/>
</dbReference>
<evidence type="ECO:0000256" key="4">
    <source>
        <dbReference type="ARBA" id="ARBA00022801"/>
    </source>
</evidence>
<comment type="similarity">
    <text evidence="2">Belongs to the metallo-beta-lactamase superfamily.</text>
</comment>
<feature type="domain" description="Metallo-beta-lactamase" evidence="6">
    <location>
        <begin position="45"/>
        <end position="292"/>
    </location>
</feature>
<dbReference type="InParanoid" id="A0A0D2ALB9"/>
<dbReference type="SUPFAM" id="SSF56281">
    <property type="entry name" value="Metallo-hydrolase/oxidoreductase"/>
    <property type="match status" value="1"/>
</dbReference>
<protein>
    <recommendedName>
        <fullName evidence="6">Metallo-beta-lactamase domain-containing protein</fullName>
    </recommendedName>
</protein>
<dbReference type="GO" id="GO:0016787">
    <property type="term" value="F:hydrolase activity"/>
    <property type="evidence" value="ECO:0007669"/>
    <property type="project" value="UniProtKB-KW"/>
</dbReference>
<dbReference type="SMART" id="SM00849">
    <property type="entry name" value="Lactamase_B"/>
    <property type="match status" value="1"/>
</dbReference>
<evidence type="ECO:0000313" key="7">
    <source>
        <dbReference type="EMBL" id="KIV99868.1"/>
    </source>
</evidence>
<evidence type="ECO:0000256" key="2">
    <source>
        <dbReference type="ARBA" id="ARBA00007749"/>
    </source>
</evidence>
<dbReference type="InterPro" id="IPR051013">
    <property type="entry name" value="MBL_superfamily_lactonases"/>
</dbReference>
<keyword evidence="4" id="KW-0378">Hydrolase</keyword>
<dbReference type="InterPro" id="IPR036866">
    <property type="entry name" value="RibonucZ/Hydroxyglut_hydro"/>
</dbReference>
<keyword evidence="5" id="KW-0862">Zinc</keyword>
<keyword evidence="8" id="KW-1185">Reference proteome</keyword>
<dbReference type="RefSeq" id="XP_016209738.1">
    <property type="nucleotide sequence ID" value="XM_016362453.1"/>
</dbReference>
<sequence length="309" mass="34809">MTQRLPEALPGQNYVTLSAIAGGHITLPDYAFISPSEPEAKRHVPSLSFLITHPGIAASPSLIDVPTKKPLRVLFDLGLRQRADDYLQAQQKHLETRKPYELFPGVPEQLRINSIDLETIDLVILSHVHYDHHGDPELFQKSKFIVGPQALDVLKNGLAPELGSHQIFKADLLPLHRTIELPPVNDGDWKELGPFPRVIDLLNDGSMYVIDTPGHLPGHINLLCRLSEDRWVCLAGDAFHDKRLLTGEKEMGTWNDHEGRTLCIHLDRAEAEKSIERLRQLGHMGVEIIAAHDDRWEQVNDDKFLPGRL</sequence>
<organism evidence="7 8">
    <name type="scientific">Verruconis gallopava</name>
    <dbReference type="NCBI Taxonomy" id="253628"/>
    <lineage>
        <taxon>Eukaryota</taxon>
        <taxon>Fungi</taxon>
        <taxon>Dikarya</taxon>
        <taxon>Ascomycota</taxon>
        <taxon>Pezizomycotina</taxon>
        <taxon>Dothideomycetes</taxon>
        <taxon>Pleosporomycetidae</taxon>
        <taxon>Venturiales</taxon>
        <taxon>Sympoventuriaceae</taxon>
        <taxon>Verruconis</taxon>
    </lineage>
</organism>
<dbReference type="VEuPathDB" id="FungiDB:PV09_08536"/>
<dbReference type="EMBL" id="KN847570">
    <property type="protein sequence ID" value="KIV99868.1"/>
    <property type="molecule type" value="Genomic_DNA"/>
</dbReference>
<dbReference type="AlphaFoldDB" id="A0A0D2ALB9"/>
<gene>
    <name evidence="7" type="ORF">PV09_08536</name>
</gene>
<evidence type="ECO:0000256" key="3">
    <source>
        <dbReference type="ARBA" id="ARBA00022723"/>
    </source>
</evidence>
<dbReference type="GO" id="GO:0046872">
    <property type="term" value="F:metal ion binding"/>
    <property type="evidence" value="ECO:0007669"/>
    <property type="project" value="UniProtKB-KW"/>
</dbReference>
<keyword evidence="3" id="KW-0479">Metal-binding</keyword>
<dbReference type="InterPro" id="IPR001279">
    <property type="entry name" value="Metallo-B-lactamas"/>
</dbReference>
<dbReference type="OrthoDB" id="10250730at2759"/>
<dbReference type="Gene3D" id="3.60.15.10">
    <property type="entry name" value="Ribonuclease Z/Hydroxyacylglutathione hydrolase-like"/>
    <property type="match status" value="1"/>
</dbReference>
<name>A0A0D2ALB9_9PEZI</name>
<dbReference type="Pfam" id="PF00753">
    <property type="entry name" value="Lactamase_B"/>
    <property type="match status" value="1"/>
</dbReference>